<dbReference type="AlphaFoldDB" id="A0A1M7ZK19"/>
<keyword evidence="1" id="KW-1133">Transmembrane helix</keyword>
<dbReference type="PANTHER" id="PTHR34980:SF3">
    <property type="entry name" value="BLR8105 PROTEIN"/>
    <property type="match status" value="1"/>
</dbReference>
<evidence type="ECO:0000313" key="3">
    <source>
        <dbReference type="Proteomes" id="UP000186406"/>
    </source>
</evidence>
<feature type="transmembrane region" description="Helical" evidence="1">
    <location>
        <begin position="119"/>
        <end position="138"/>
    </location>
</feature>
<dbReference type="GO" id="GO:0005886">
    <property type="term" value="C:plasma membrane"/>
    <property type="evidence" value="ECO:0007669"/>
    <property type="project" value="TreeGrafter"/>
</dbReference>
<feature type="transmembrane region" description="Helical" evidence="1">
    <location>
        <begin position="63"/>
        <end position="85"/>
    </location>
</feature>
<dbReference type="EMBL" id="FRXO01000003">
    <property type="protein sequence ID" value="SHO65159.1"/>
    <property type="molecule type" value="Genomic_DNA"/>
</dbReference>
<reference evidence="2 3" key="1">
    <citation type="submission" date="2016-12" db="EMBL/GenBank/DDBJ databases">
        <authorList>
            <person name="Song W.-J."/>
            <person name="Kurnit D.M."/>
        </authorList>
    </citation>
    <scope>NUCLEOTIDE SEQUENCE [LARGE SCALE GENOMIC DNA]</scope>
    <source>
        <strain evidence="2 3">DSM 19599</strain>
    </source>
</reference>
<dbReference type="Pfam" id="PF05656">
    <property type="entry name" value="DUF805"/>
    <property type="match status" value="1"/>
</dbReference>
<feature type="transmembrane region" description="Helical" evidence="1">
    <location>
        <begin position="26"/>
        <end position="51"/>
    </location>
</feature>
<keyword evidence="3" id="KW-1185">Reference proteome</keyword>
<evidence type="ECO:0000256" key="1">
    <source>
        <dbReference type="SAM" id="Phobius"/>
    </source>
</evidence>
<dbReference type="Proteomes" id="UP000186406">
    <property type="component" value="Unassembled WGS sequence"/>
</dbReference>
<feature type="transmembrane region" description="Helical" evidence="1">
    <location>
        <begin position="97"/>
        <end position="113"/>
    </location>
</feature>
<dbReference type="PANTHER" id="PTHR34980">
    <property type="entry name" value="INNER MEMBRANE PROTEIN-RELATED-RELATED"/>
    <property type="match status" value="1"/>
</dbReference>
<dbReference type="InterPro" id="IPR008523">
    <property type="entry name" value="DUF805"/>
</dbReference>
<protein>
    <submittedName>
        <fullName evidence="2">Uncharacterized membrane protein YhaH, DUF805 family</fullName>
    </submittedName>
</protein>
<keyword evidence="1" id="KW-0812">Transmembrane</keyword>
<keyword evidence="1" id="KW-0472">Membrane</keyword>
<evidence type="ECO:0000313" key="2">
    <source>
        <dbReference type="EMBL" id="SHO65159.1"/>
    </source>
</evidence>
<dbReference type="STRING" id="1123029.SAMN02745172_01998"/>
<proteinExistence type="predicted"/>
<sequence length="161" mass="17023">MSFSGVAMSIRSLFFRFDGRICRKDFWIGHIAVDVVMAALGAALVFGNAGIAASVGVAPSFELGVAGNVIVSVLMLVAVVAGFAVAIKRLHDRNRSGWFILVFSIPGFAQGLNPVLPPAAANAIHTVLSVVFGVWYYVELGFLRGTVGDNRFGPDPLGDAR</sequence>
<name>A0A1M7ZK19_9HYPH</name>
<gene>
    <name evidence="2" type="ORF">SAMN02745172_01998</name>
</gene>
<organism evidence="2 3">
    <name type="scientific">Pseudoxanthobacter soli DSM 19599</name>
    <dbReference type="NCBI Taxonomy" id="1123029"/>
    <lineage>
        <taxon>Bacteria</taxon>
        <taxon>Pseudomonadati</taxon>
        <taxon>Pseudomonadota</taxon>
        <taxon>Alphaproteobacteria</taxon>
        <taxon>Hyphomicrobiales</taxon>
        <taxon>Segnochrobactraceae</taxon>
        <taxon>Pseudoxanthobacter</taxon>
    </lineage>
</organism>
<accession>A0A1M7ZK19</accession>